<dbReference type="InterPro" id="IPR036875">
    <property type="entry name" value="Znf_CCHC_sf"/>
</dbReference>
<evidence type="ECO:0000259" key="7">
    <source>
        <dbReference type="PROSITE" id="PS50158"/>
    </source>
</evidence>
<dbReference type="GO" id="GO:0008270">
    <property type="term" value="F:zinc ion binding"/>
    <property type="evidence" value="ECO:0007669"/>
    <property type="project" value="UniProtKB-KW"/>
</dbReference>
<evidence type="ECO:0000313" key="8">
    <source>
        <dbReference type="EMBL" id="KAG0018686.1"/>
    </source>
</evidence>
<feature type="compositionally biased region" description="Low complexity" evidence="6">
    <location>
        <begin position="82"/>
        <end position="94"/>
    </location>
</feature>
<dbReference type="SMART" id="SM00343">
    <property type="entry name" value="ZnF_C2HC"/>
    <property type="match status" value="4"/>
</dbReference>
<dbReference type="PROSITE" id="PS50158">
    <property type="entry name" value="ZF_CCHC"/>
    <property type="match status" value="3"/>
</dbReference>
<dbReference type="SUPFAM" id="SSF57756">
    <property type="entry name" value="Retrovirus zinc finger-like domains"/>
    <property type="match status" value="2"/>
</dbReference>
<evidence type="ECO:0000256" key="2">
    <source>
        <dbReference type="ARBA" id="ARBA00022737"/>
    </source>
</evidence>
<feature type="compositionally biased region" description="Low complexity" evidence="6">
    <location>
        <begin position="24"/>
        <end position="53"/>
    </location>
</feature>
<evidence type="ECO:0000256" key="4">
    <source>
        <dbReference type="ARBA" id="ARBA00022833"/>
    </source>
</evidence>
<gene>
    <name evidence="8" type="ORF">BGZ80_006872</name>
</gene>
<dbReference type="GO" id="GO:0003676">
    <property type="term" value="F:nucleic acid binding"/>
    <property type="evidence" value="ECO:0007669"/>
    <property type="project" value="InterPro"/>
</dbReference>
<keyword evidence="2" id="KW-0677">Repeat</keyword>
<feature type="region of interest" description="Disordered" evidence="6">
    <location>
        <begin position="24"/>
        <end position="103"/>
    </location>
</feature>
<evidence type="ECO:0000256" key="3">
    <source>
        <dbReference type="ARBA" id="ARBA00022771"/>
    </source>
</evidence>
<proteinExistence type="predicted"/>
<keyword evidence="9" id="KW-1185">Reference proteome</keyword>
<organism evidence="8 9">
    <name type="scientific">Entomortierella chlamydospora</name>
    <dbReference type="NCBI Taxonomy" id="101097"/>
    <lineage>
        <taxon>Eukaryota</taxon>
        <taxon>Fungi</taxon>
        <taxon>Fungi incertae sedis</taxon>
        <taxon>Mucoromycota</taxon>
        <taxon>Mortierellomycotina</taxon>
        <taxon>Mortierellomycetes</taxon>
        <taxon>Mortierellales</taxon>
        <taxon>Mortierellaceae</taxon>
        <taxon>Entomortierella</taxon>
    </lineage>
</organism>
<feature type="region of interest" description="Disordered" evidence="6">
    <location>
        <begin position="324"/>
        <end position="345"/>
    </location>
</feature>
<dbReference type="AlphaFoldDB" id="A0A9P6MZZ2"/>
<dbReference type="Proteomes" id="UP000703661">
    <property type="component" value="Unassembled WGS sequence"/>
</dbReference>
<accession>A0A9P6MZZ2</accession>
<dbReference type="Gene3D" id="4.10.60.10">
    <property type="entry name" value="Zinc finger, CCHC-type"/>
    <property type="match status" value="2"/>
</dbReference>
<protein>
    <recommendedName>
        <fullName evidence="7">CCHC-type domain-containing protein</fullName>
    </recommendedName>
</protein>
<comment type="caution">
    <text evidence="8">The sequence shown here is derived from an EMBL/GenBank/DDBJ whole genome shotgun (WGS) entry which is preliminary data.</text>
</comment>
<feature type="compositionally biased region" description="Polar residues" evidence="6">
    <location>
        <begin position="54"/>
        <end position="77"/>
    </location>
</feature>
<evidence type="ECO:0000256" key="6">
    <source>
        <dbReference type="SAM" id="MobiDB-lite"/>
    </source>
</evidence>
<feature type="domain" description="CCHC-type" evidence="7">
    <location>
        <begin position="254"/>
        <end position="270"/>
    </location>
</feature>
<dbReference type="PANTHER" id="PTHR47103:SF8">
    <property type="entry name" value="DNA-BINDING PROTEIN"/>
    <property type="match status" value="1"/>
</dbReference>
<reference evidence="8" key="1">
    <citation type="journal article" date="2020" name="Fungal Divers.">
        <title>Resolving the Mortierellaceae phylogeny through synthesis of multi-gene phylogenetics and phylogenomics.</title>
        <authorList>
            <person name="Vandepol N."/>
            <person name="Liber J."/>
            <person name="Desiro A."/>
            <person name="Na H."/>
            <person name="Kennedy M."/>
            <person name="Barry K."/>
            <person name="Grigoriev I.V."/>
            <person name="Miller A.N."/>
            <person name="O'Donnell K."/>
            <person name="Stajich J.E."/>
            <person name="Bonito G."/>
        </authorList>
    </citation>
    <scope>NUCLEOTIDE SEQUENCE</scope>
    <source>
        <strain evidence="8">NRRL 2769</strain>
    </source>
</reference>
<feature type="domain" description="CCHC-type" evidence="7">
    <location>
        <begin position="225"/>
        <end position="241"/>
    </location>
</feature>
<dbReference type="Pfam" id="PF00098">
    <property type="entry name" value="zf-CCHC"/>
    <property type="match status" value="3"/>
</dbReference>
<evidence type="ECO:0000313" key="9">
    <source>
        <dbReference type="Proteomes" id="UP000703661"/>
    </source>
</evidence>
<name>A0A9P6MZZ2_9FUNG</name>
<dbReference type="PANTHER" id="PTHR47103">
    <property type="entry name" value="DNA-BINDING PROTEIN"/>
    <property type="match status" value="1"/>
</dbReference>
<evidence type="ECO:0000256" key="5">
    <source>
        <dbReference type="PROSITE-ProRule" id="PRU00047"/>
    </source>
</evidence>
<sequence>MQSTSDSDLTPQWISSNPFVTSTVVSSSGLSATNSWDAPVGVPSTPSVVASASEVNQSFQSLQNELSKQMESTSISNDRPPISDSHSPERSSSPRPAPGAPTLTLEEVWPKFLEADQTRDLDDVKPALAQLCEAYRGQSWTDIEKKLREENCNTYLVATMDTVSFGYTLVNLKGEPRQEFRVIPSFIKPGTVKKGRMAIGMASSYEENLSRLDRAGVVRPSGIPKCHNCKQDGHVVSDCPEGRREVEKSEYFGKCYNCGSEDHRTRTCPEPRKVITCRNCNQEGHMAKDCLEPPAPVICKRCGEPGHMCNEAGHRASECTNEGYSNGRGGGGERRSNRFGFSDGF</sequence>
<dbReference type="EMBL" id="JAAAID010000342">
    <property type="protein sequence ID" value="KAG0018686.1"/>
    <property type="molecule type" value="Genomic_DNA"/>
</dbReference>
<feature type="domain" description="CCHC-type" evidence="7">
    <location>
        <begin position="277"/>
        <end position="290"/>
    </location>
</feature>
<keyword evidence="1" id="KW-0479">Metal-binding</keyword>
<dbReference type="InterPro" id="IPR001878">
    <property type="entry name" value="Znf_CCHC"/>
</dbReference>
<keyword evidence="4" id="KW-0862">Zinc</keyword>
<keyword evidence="3 5" id="KW-0863">Zinc-finger</keyword>
<evidence type="ECO:0000256" key="1">
    <source>
        <dbReference type="ARBA" id="ARBA00022723"/>
    </source>
</evidence>